<accession>A0ABU2KLU5</accession>
<protein>
    <submittedName>
        <fullName evidence="1">Uncharacterized protein</fullName>
    </submittedName>
</protein>
<proteinExistence type="predicted"/>
<evidence type="ECO:0000313" key="1">
    <source>
        <dbReference type="EMBL" id="MDT0295691.1"/>
    </source>
</evidence>
<dbReference type="Proteomes" id="UP001182991">
    <property type="component" value="Unassembled WGS sequence"/>
</dbReference>
<dbReference type="EMBL" id="JAVRBG010000016">
    <property type="protein sequence ID" value="MDT0295691.1"/>
    <property type="molecule type" value="Genomic_DNA"/>
</dbReference>
<evidence type="ECO:0000313" key="2">
    <source>
        <dbReference type="Proteomes" id="UP001182991"/>
    </source>
</evidence>
<comment type="caution">
    <text evidence="1">The sequence shown here is derived from an EMBL/GenBank/DDBJ whole genome shotgun (WGS) entry which is preliminary data.</text>
</comment>
<name>A0ABU2KLU5_9FLAO</name>
<organism evidence="1 2">
    <name type="scientific">Mesonia ostreae</name>
    <dbReference type="NCBI Taxonomy" id="861110"/>
    <lineage>
        <taxon>Bacteria</taxon>
        <taxon>Pseudomonadati</taxon>
        <taxon>Bacteroidota</taxon>
        <taxon>Flavobacteriia</taxon>
        <taxon>Flavobacteriales</taxon>
        <taxon>Flavobacteriaceae</taxon>
        <taxon>Mesonia</taxon>
    </lineage>
</organism>
<keyword evidence="2" id="KW-1185">Reference proteome</keyword>
<sequence length="65" mass="7589">MSRAMFEYTKTVLQKVSFDVVLFCKEVEKAVSRLLPHEVDELRDYILLLVSQNPNLKDSLIYLKA</sequence>
<reference evidence="2" key="1">
    <citation type="submission" date="2023-07" db="EMBL/GenBank/DDBJ databases">
        <title>Isolating and identifying novel microbial strains from the Mariana Trench.</title>
        <authorList>
            <person name="Fu H."/>
        </authorList>
    </citation>
    <scope>NUCLEOTIDE SEQUENCE [LARGE SCALE GENOMIC DNA]</scope>
    <source>
        <strain evidence="2">T-y2</strain>
    </source>
</reference>
<gene>
    <name evidence="1" type="ORF">RLT85_13725</name>
</gene>
<dbReference type="RefSeq" id="WP_311402619.1">
    <property type="nucleotide sequence ID" value="NZ_JAVRBG010000016.1"/>
</dbReference>